<dbReference type="Pfam" id="PF00300">
    <property type="entry name" value="His_Phos_1"/>
    <property type="match status" value="1"/>
</dbReference>
<dbReference type="InterPro" id="IPR029033">
    <property type="entry name" value="His_PPase_superfam"/>
</dbReference>
<dbReference type="InterPro" id="IPR013078">
    <property type="entry name" value="His_Pase_superF_clade-1"/>
</dbReference>
<dbReference type="PROSITE" id="PS00175">
    <property type="entry name" value="PG_MUTASE"/>
    <property type="match status" value="1"/>
</dbReference>
<sequence length="204" mass="22764">MPLIQLIRHGESIANSGGVSKTPACIPLSALGEAQALALVAQFPQPPELIVVSPYIRTHQTAAPLRARFPEVPVEIWPVHEFTYLNEIQYANTTEAQRSPGARGYWQRRDPLHCEGVGAESFASFIGRVDDLIKTLATRREQHISIFTHSFFINAVQWRCLHPEAEVDADYIHGYLDFRQANPVANAEAVLFKAPQARRQSALV</sequence>
<dbReference type="SMART" id="SM00855">
    <property type="entry name" value="PGAM"/>
    <property type="match status" value="1"/>
</dbReference>
<proteinExistence type="predicted"/>
<dbReference type="InterPro" id="IPR050275">
    <property type="entry name" value="PGM_Phosphatase"/>
</dbReference>
<accession>A0ABP9NU28</accession>
<dbReference type="RefSeq" id="WP_345734860.1">
    <property type="nucleotide sequence ID" value="NZ_BAABIA010000001.1"/>
</dbReference>
<evidence type="ECO:0000313" key="1">
    <source>
        <dbReference type="EMBL" id="GAA5134254.1"/>
    </source>
</evidence>
<comment type="caution">
    <text evidence="1">The sequence shown here is derived from an EMBL/GenBank/DDBJ whole genome shotgun (WGS) entry which is preliminary data.</text>
</comment>
<name>A0ABP9NU28_9BACT</name>
<dbReference type="InterPro" id="IPR001345">
    <property type="entry name" value="PG/BPGM_mutase_AS"/>
</dbReference>
<reference evidence="2" key="1">
    <citation type="journal article" date="2019" name="Int. J. Syst. Evol. Microbiol.">
        <title>The Global Catalogue of Microorganisms (GCM) 10K type strain sequencing project: providing services to taxonomists for standard genome sequencing and annotation.</title>
        <authorList>
            <consortium name="The Broad Institute Genomics Platform"/>
            <consortium name="The Broad Institute Genome Sequencing Center for Infectious Disease"/>
            <person name="Wu L."/>
            <person name="Ma J."/>
        </authorList>
    </citation>
    <scope>NUCLEOTIDE SEQUENCE [LARGE SCALE GENOMIC DNA]</scope>
    <source>
        <strain evidence="2">JCM 18053</strain>
    </source>
</reference>
<dbReference type="CDD" id="cd07067">
    <property type="entry name" value="HP_PGM_like"/>
    <property type="match status" value="1"/>
</dbReference>
<organism evidence="1 2">
    <name type="scientific">Prosthecobacter algae</name>
    <dbReference type="NCBI Taxonomy" id="1144682"/>
    <lineage>
        <taxon>Bacteria</taxon>
        <taxon>Pseudomonadati</taxon>
        <taxon>Verrucomicrobiota</taxon>
        <taxon>Verrucomicrobiia</taxon>
        <taxon>Verrucomicrobiales</taxon>
        <taxon>Verrucomicrobiaceae</taxon>
        <taxon>Prosthecobacter</taxon>
    </lineage>
</organism>
<evidence type="ECO:0000313" key="2">
    <source>
        <dbReference type="Proteomes" id="UP001499852"/>
    </source>
</evidence>
<dbReference type="Proteomes" id="UP001499852">
    <property type="component" value="Unassembled WGS sequence"/>
</dbReference>
<keyword evidence="2" id="KW-1185">Reference proteome</keyword>
<protein>
    <submittedName>
        <fullName evidence="1">Histidine phosphatase family protein</fullName>
    </submittedName>
</protein>
<dbReference type="EMBL" id="BAABIA010000001">
    <property type="protein sequence ID" value="GAA5134254.1"/>
    <property type="molecule type" value="Genomic_DNA"/>
</dbReference>
<dbReference type="SUPFAM" id="SSF53254">
    <property type="entry name" value="Phosphoglycerate mutase-like"/>
    <property type="match status" value="1"/>
</dbReference>
<dbReference type="Gene3D" id="3.40.50.1240">
    <property type="entry name" value="Phosphoglycerate mutase-like"/>
    <property type="match status" value="1"/>
</dbReference>
<gene>
    <name evidence="1" type="ORF">GCM10023213_05630</name>
</gene>
<dbReference type="PANTHER" id="PTHR48100">
    <property type="entry name" value="BROAD-SPECIFICITY PHOSPHATASE YOR283W-RELATED"/>
    <property type="match status" value="1"/>
</dbReference>
<dbReference type="PANTHER" id="PTHR48100:SF62">
    <property type="entry name" value="GLUCOSYL-3-PHOSPHOGLYCERATE PHOSPHATASE"/>
    <property type="match status" value="1"/>
</dbReference>